<feature type="chain" id="PRO_5030582657" evidence="1">
    <location>
        <begin position="25"/>
        <end position="188"/>
    </location>
</feature>
<sequence>MMKASAWTMVIALVAMLAAGTVDAAKDTDAAAVVLGEADDVAASNATDASLLLTGNATERETRKLQYTSWGGSSWDNWNYNNDYSNTNLKGKWEGPWGGSYEWEYGQEQGSTSASSSSGSSYGYGGGGGGSGGYSCSCGSCSDWGYNTYASGFCAPSGVFCYFDNQYDSYNCGGAQKGQYSGKWLRCC</sequence>
<organism evidence="2">
    <name type="scientific">Chloropicon laureae</name>
    <dbReference type="NCBI Taxonomy" id="464258"/>
    <lineage>
        <taxon>Eukaryota</taxon>
        <taxon>Viridiplantae</taxon>
        <taxon>Chlorophyta</taxon>
        <taxon>Chloropicophyceae</taxon>
        <taxon>Chloropicales</taxon>
        <taxon>Chloropicaceae</taxon>
        <taxon>Chloropicon</taxon>
    </lineage>
</organism>
<gene>
    <name evidence="2" type="ORF">CLAU1311_LOCUS2354</name>
</gene>
<evidence type="ECO:0000256" key="1">
    <source>
        <dbReference type="SAM" id="SignalP"/>
    </source>
</evidence>
<keyword evidence="1" id="KW-0732">Signal</keyword>
<protein>
    <submittedName>
        <fullName evidence="2">Uncharacterized protein</fullName>
    </submittedName>
</protein>
<evidence type="ECO:0000313" key="2">
    <source>
        <dbReference type="EMBL" id="CAE0015010.1"/>
    </source>
</evidence>
<dbReference type="AlphaFoldDB" id="A0A7S3E1I3"/>
<name>A0A7S3E1I3_9CHLO</name>
<proteinExistence type="predicted"/>
<accession>A0A7S3E1I3</accession>
<dbReference type="EMBL" id="HBHU01003645">
    <property type="protein sequence ID" value="CAE0015010.1"/>
    <property type="molecule type" value="Transcribed_RNA"/>
</dbReference>
<feature type="signal peptide" evidence="1">
    <location>
        <begin position="1"/>
        <end position="24"/>
    </location>
</feature>
<reference evidence="2" key="1">
    <citation type="submission" date="2021-01" db="EMBL/GenBank/DDBJ databases">
        <authorList>
            <person name="Corre E."/>
            <person name="Pelletier E."/>
            <person name="Niang G."/>
            <person name="Scheremetjew M."/>
            <person name="Finn R."/>
            <person name="Kale V."/>
            <person name="Holt S."/>
            <person name="Cochrane G."/>
            <person name="Meng A."/>
            <person name="Brown T."/>
            <person name="Cohen L."/>
        </authorList>
    </citation>
    <scope>NUCLEOTIDE SEQUENCE</scope>
    <source>
        <strain evidence="2">RCC856</strain>
    </source>
</reference>